<gene>
    <name evidence="9" type="ORF">G3I59_37885</name>
</gene>
<feature type="transmembrane region" description="Helical" evidence="7">
    <location>
        <begin position="270"/>
        <end position="288"/>
    </location>
</feature>
<reference evidence="9 10" key="1">
    <citation type="submission" date="2020-01" db="EMBL/GenBank/DDBJ databases">
        <title>Insect and environment-associated Actinomycetes.</title>
        <authorList>
            <person name="Currrie C."/>
            <person name="Chevrette M."/>
            <person name="Carlson C."/>
            <person name="Stubbendieck R."/>
            <person name="Wendt-Pienkowski E."/>
        </authorList>
    </citation>
    <scope>NUCLEOTIDE SEQUENCE [LARGE SCALE GENOMIC DNA]</scope>
    <source>
        <strain evidence="9 10">SID8386</strain>
    </source>
</reference>
<feature type="transmembrane region" description="Helical" evidence="7">
    <location>
        <begin position="144"/>
        <end position="165"/>
    </location>
</feature>
<dbReference type="InterPro" id="IPR020846">
    <property type="entry name" value="MFS_dom"/>
</dbReference>
<feature type="transmembrane region" description="Helical" evidence="7">
    <location>
        <begin position="393"/>
        <end position="412"/>
    </location>
</feature>
<feature type="transmembrane region" description="Helical" evidence="7">
    <location>
        <begin position="465"/>
        <end position="486"/>
    </location>
</feature>
<evidence type="ECO:0000256" key="4">
    <source>
        <dbReference type="ARBA" id="ARBA00022989"/>
    </source>
</evidence>
<feature type="transmembrane region" description="Helical" evidence="7">
    <location>
        <begin position="370"/>
        <end position="387"/>
    </location>
</feature>
<dbReference type="PROSITE" id="PS50850">
    <property type="entry name" value="MFS"/>
    <property type="match status" value="1"/>
</dbReference>
<feature type="domain" description="Major facilitator superfamily (MFS) profile" evidence="8">
    <location>
        <begin position="53"/>
        <end position="491"/>
    </location>
</feature>
<evidence type="ECO:0000256" key="1">
    <source>
        <dbReference type="ARBA" id="ARBA00004651"/>
    </source>
</evidence>
<evidence type="ECO:0000256" key="5">
    <source>
        <dbReference type="ARBA" id="ARBA00023136"/>
    </source>
</evidence>
<sequence>MDRTGAGDDDAGRARNTGLSPAAAAAPGPAHRSVRPTAPQVATPAPARIGARLAIPLVASATLNPINTTLISVALVPIGQSFGVGPAQTAWLVTALYVASAVGQPVMGLFVDRFGARRVLVSGAAVVIVASAIGLLPVPLGGLVAVRAMLGLGTCAGFPAAMAVLRKHAEATGQGVPSRMLSLLAICGQTVMVLGPPLGGALIALLGWPAIFAVNIPLAVISLVLALVWVPRDDRSTLTHAPVDVGGILLFSATLIVLLLFVMAPSVRTSYLLAIAAALAAALVRVELRVRKPFIDLRSLGANAPLLRTYLRQALALLIVYAIMYGYVQWLESARGLSESAAGALLLPMSAVAVLAAAVSGKPHTMRARLIANAFALLGGSALLLFVDTGTWVVALVGLGAIFGISQGLSSVTNQTALYRQTPTEMMGTASGLFRTSQYLGAMAASALIAHSFGGHATSAGLHNLGWILLVIAAVLLVVTVFDRALKRSTA</sequence>
<feature type="transmembrane region" description="Helical" evidence="7">
    <location>
        <begin position="53"/>
        <end position="78"/>
    </location>
</feature>
<evidence type="ECO:0000259" key="8">
    <source>
        <dbReference type="PROSITE" id="PS50850"/>
    </source>
</evidence>
<proteinExistence type="predicted"/>
<evidence type="ECO:0000313" key="10">
    <source>
        <dbReference type="Proteomes" id="UP000470404"/>
    </source>
</evidence>
<comment type="subcellular location">
    <subcellularLocation>
        <location evidence="1">Cell membrane</location>
        <topology evidence="1">Multi-pass membrane protein</topology>
    </subcellularLocation>
</comment>
<dbReference type="Pfam" id="PF07690">
    <property type="entry name" value="MFS_1"/>
    <property type="match status" value="1"/>
</dbReference>
<feature type="compositionally biased region" description="Low complexity" evidence="6">
    <location>
        <begin position="21"/>
        <end position="41"/>
    </location>
</feature>
<feature type="region of interest" description="Disordered" evidence="6">
    <location>
        <begin position="1"/>
        <end position="41"/>
    </location>
</feature>
<evidence type="ECO:0000256" key="2">
    <source>
        <dbReference type="ARBA" id="ARBA00022448"/>
    </source>
</evidence>
<organism evidence="9 10">
    <name type="scientific">Amycolatopsis rubida</name>
    <dbReference type="NCBI Taxonomy" id="112413"/>
    <lineage>
        <taxon>Bacteria</taxon>
        <taxon>Bacillati</taxon>
        <taxon>Actinomycetota</taxon>
        <taxon>Actinomycetes</taxon>
        <taxon>Pseudonocardiales</taxon>
        <taxon>Pseudonocardiaceae</taxon>
        <taxon>Amycolatopsis</taxon>
    </lineage>
</organism>
<keyword evidence="3 7" id="KW-0812">Transmembrane</keyword>
<keyword evidence="2" id="KW-0813">Transport</keyword>
<dbReference type="EMBL" id="JAAGNC010000189">
    <property type="protein sequence ID" value="NEC61221.1"/>
    <property type="molecule type" value="Genomic_DNA"/>
</dbReference>
<feature type="transmembrane region" description="Helical" evidence="7">
    <location>
        <begin position="210"/>
        <end position="230"/>
    </location>
</feature>
<dbReference type="PANTHER" id="PTHR42718">
    <property type="entry name" value="MAJOR FACILITATOR SUPERFAMILY MULTIDRUG TRANSPORTER MFSC"/>
    <property type="match status" value="1"/>
</dbReference>
<dbReference type="Gene3D" id="1.20.1250.20">
    <property type="entry name" value="MFS general substrate transporter like domains"/>
    <property type="match status" value="1"/>
</dbReference>
<protein>
    <submittedName>
        <fullName evidence="9">MFS transporter</fullName>
    </submittedName>
</protein>
<keyword evidence="5 7" id="KW-0472">Membrane</keyword>
<evidence type="ECO:0000313" key="9">
    <source>
        <dbReference type="EMBL" id="NEC61221.1"/>
    </source>
</evidence>
<accession>A0ABX0C0G1</accession>
<feature type="transmembrane region" description="Helical" evidence="7">
    <location>
        <begin position="433"/>
        <end position="453"/>
    </location>
</feature>
<keyword evidence="4 7" id="KW-1133">Transmembrane helix</keyword>
<feature type="transmembrane region" description="Helical" evidence="7">
    <location>
        <begin position="181"/>
        <end position="204"/>
    </location>
</feature>
<dbReference type="Proteomes" id="UP000470404">
    <property type="component" value="Unassembled WGS sequence"/>
</dbReference>
<dbReference type="InterPro" id="IPR036259">
    <property type="entry name" value="MFS_trans_sf"/>
</dbReference>
<evidence type="ECO:0000256" key="3">
    <source>
        <dbReference type="ARBA" id="ARBA00022692"/>
    </source>
</evidence>
<feature type="transmembrane region" description="Helical" evidence="7">
    <location>
        <begin position="90"/>
        <end position="111"/>
    </location>
</feature>
<keyword evidence="10" id="KW-1185">Reference proteome</keyword>
<feature type="transmembrane region" description="Helical" evidence="7">
    <location>
        <begin position="340"/>
        <end position="358"/>
    </location>
</feature>
<feature type="transmembrane region" description="Helical" evidence="7">
    <location>
        <begin position="242"/>
        <end position="264"/>
    </location>
</feature>
<dbReference type="PANTHER" id="PTHR42718:SF9">
    <property type="entry name" value="MAJOR FACILITATOR SUPERFAMILY MULTIDRUG TRANSPORTER MFSC"/>
    <property type="match status" value="1"/>
</dbReference>
<dbReference type="InterPro" id="IPR011701">
    <property type="entry name" value="MFS"/>
</dbReference>
<dbReference type="SUPFAM" id="SSF103473">
    <property type="entry name" value="MFS general substrate transporter"/>
    <property type="match status" value="1"/>
</dbReference>
<comment type="caution">
    <text evidence="9">The sequence shown here is derived from an EMBL/GenBank/DDBJ whole genome shotgun (WGS) entry which is preliminary data.</text>
</comment>
<evidence type="ECO:0000256" key="7">
    <source>
        <dbReference type="SAM" id="Phobius"/>
    </source>
</evidence>
<name>A0ABX0C0G1_9PSEU</name>
<feature type="compositionally biased region" description="Basic and acidic residues" evidence="6">
    <location>
        <begin position="1"/>
        <end position="13"/>
    </location>
</feature>
<feature type="transmembrane region" description="Helical" evidence="7">
    <location>
        <begin position="118"/>
        <end position="138"/>
    </location>
</feature>
<feature type="transmembrane region" description="Helical" evidence="7">
    <location>
        <begin position="309"/>
        <end position="328"/>
    </location>
</feature>
<evidence type="ECO:0000256" key="6">
    <source>
        <dbReference type="SAM" id="MobiDB-lite"/>
    </source>
</evidence>